<evidence type="ECO:0000313" key="8">
    <source>
        <dbReference type="EMBL" id="MCT8973597.1"/>
    </source>
</evidence>
<keyword evidence="5" id="KW-0808">Transferase</keyword>
<evidence type="ECO:0000256" key="5">
    <source>
        <dbReference type="ARBA" id="ARBA00022679"/>
    </source>
</evidence>
<dbReference type="InterPro" id="IPR004839">
    <property type="entry name" value="Aminotransferase_I/II_large"/>
</dbReference>
<keyword evidence="6" id="KW-0663">Pyridoxal phosphate</keyword>
<evidence type="ECO:0000256" key="1">
    <source>
        <dbReference type="ARBA" id="ARBA00001933"/>
    </source>
</evidence>
<name>A0AAW5R2I7_9HYPH</name>
<evidence type="ECO:0000256" key="2">
    <source>
        <dbReference type="ARBA" id="ARBA00007441"/>
    </source>
</evidence>
<feature type="domain" description="Aminotransferase class I/classII large" evidence="7">
    <location>
        <begin position="35"/>
        <end position="384"/>
    </location>
</feature>
<dbReference type="Gene3D" id="3.40.640.10">
    <property type="entry name" value="Type I PLP-dependent aspartate aminotransferase-like (Major domain)"/>
    <property type="match status" value="1"/>
</dbReference>
<dbReference type="PANTHER" id="PTHR42790">
    <property type="entry name" value="AMINOTRANSFERASE"/>
    <property type="match status" value="1"/>
</dbReference>
<accession>A0AAW5R2I7</accession>
<dbReference type="InterPro" id="IPR015424">
    <property type="entry name" value="PyrdxlP-dep_Trfase"/>
</dbReference>
<reference evidence="8 9" key="1">
    <citation type="submission" date="2022-04" db="EMBL/GenBank/DDBJ databases">
        <authorList>
            <person name="Ye Y.-Q."/>
            <person name="Du Z.-J."/>
        </authorList>
    </citation>
    <scope>NUCLEOTIDE SEQUENCE [LARGE SCALE GENOMIC DNA]</scope>
    <source>
        <strain evidence="8 9">A6E488</strain>
    </source>
</reference>
<comment type="caution">
    <text evidence="8">The sequence shown here is derived from an EMBL/GenBank/DDBJ whole genome shotgun (WGS) entry which is preliminary data.</text>
</comment>
<dbReference type="FunFam" id="3.40.640.10:FF:000053">
    <property type="entry name" value="Aminotransferase, class I"/>
    <property type="match status" value="1"/>
</dbReference>
<dbReference type="InterPro" id="IPR050859">
    <property type="entry name" value="Class-I_PLP-dep_aminotransf"/>
</dbReference>
<evidence type="ECO:0000256" key="6">
    <source>
        <dbReference type="ARBA" id="ARBA00022898"/>
    </source>
</evidence>
<dbReference type="GO" id="GO:0030170">
    <property type="term" value="F:pyridoxal phosphate binding"/>
    <property type="evidence" value="ECO:0007669"/>
    <property type="project" value="InterPro"/>
</dbReference>
<dbReference type="AlphaFoldDB" id="A0AAW5R2I7"/>
<evidence type="ECO:0000259" key="7">
    <source>
        <dbReference type="Pfam" id="PF00155"/>
    </source>
</evidence>
<proteinExistence type="inferred from homology"/>
<keyword evidence="9" id="KW-1185">Reference proteome</keyword>
<comment type="cofactor">
    <cofactor evidence="1">
        <name>pyridoxal 5'-phosphate</name>
        <dbReference type="ChEBI" id="CHEBI:597326"/>
    </cofactor>
</comment>
<dbReference type="Gene3D" id="3.90.1150.10">
    <property type="entry name" value="Aspartate Aminotransferase, domain 1"/>
    <property type="match status" value="1"/>
</dbReference>
<dbReference type="EMBL" id="JALIDZ010000008">
    <property type="protein sequence ID" value="MCT8973597.1"/>
    <property type="molecule type" value="Genomic_DNA"/>
</dbReference>
<gene>
    <name evidence="8" type="ORF">MUB46_17175</name>
</gene>
<dbReference type="CDD" id="cd00609">
    <property type="entry name" value="AAT_like"/>
    <property type="match status" value="1"/>
</dbReference>
<sequence>MTEFRYKDAFSANGPEPAARFTGLPKYNFVYGHNDPAQVPTEALAEAAARAIRENGARLAMYHLGDGPQGYRPLRDFVARKLGATRGISCTADDVVLTSGSLQGMDLVNATFLDAGDTAILEDFTYGGAIGKLQRLGVEVIGAPLDSDGIRMDALETILKDLAGRGVTPKFIYTIPTVQNPTGSVMPLARRRQLLALSAEYGVPIIEDECYTDLAWEEGQPPALYALDPSRVVHIGSFSKSLAPALRVGYVVGGWDVLSRVLARKTDAGSPAIEQMVIAEYFGATFDQHVASLKAALRRKLDVMVESLEREFGTSAELFVPKGGIFLWLKLPDHVDVRTFAQSALDQGVAFNPGPEWACDPDAAKSYMRLCFALPAEHMIREGVAELARICFEHTGVPERRGNVQQTS</sequence>
<dbReference type="SUPFAM" id="SSF53383">
    <property type="entry name" value="PLP-dependent transferases"/>
    <property type="match status" value="1"/>
</dbReference>
<evidence type="ECO:0000256" key="3">
    <source>
        <dbReference type="ARBA" id="ARBA00011738"/>
    </source>
</evidence>
<organism evidence="8 9">
    <name type="scientific">Microbaculum marinisediminis</name>
    <dbReference type="NCBI Taxonomy" id="2931392"/>
    <lineage>
        <taxon>Bacteria</taxon>
        <taxon>Pseudomonadati</taxon>
        <taxon>Pseudomonadota</taxon>
        <taxon>Alphaproteobacteria</taxon>
        <taxon>Hyphomicrobiales</taxon>
        <taxon>Tepidamorphaceae</taxon>
        <taxon>Microbaculum</taxon>
    </lineage>
</organism>
<evidence type="ECO:0000256" key="4">
    <source>
        <dbReference type="ARBA" id="ARBA00022576"/>
    </source>
</evidence>
<dbReference type="GO" id="GO:1901605">
    <property type="term" value="P:alpha-amino acid metabolic process"/>
    <property type="evidence" value="ECO:0007669"/>
    <property type="project" value="TreeGrafter"/>
</dbReference>
<keyword evidence="4 8" id="KW-0032">Aminotransferase</keyword>
<evidence type="ECO:0000313" key="9">
    <source>
        <dbReference type="Proteomes" id="UP001320898"/>
    </source>
</evidence>
<dbReference type="InterPro" id="IPR015421">
    <property type="entry name" value="PyrdxlP-dep_Trfase_major"/>
</dbReference>
<dbReference type="Pfam" id="PF00155">
    <property type="entry name" value="Aminotran_1_2"/>
    <property type="match status" value="1"/>
</dbReference>
<comment type="similarity">
    <text evidence="2">Belongs to the class-I pyridoxal-phosphate-dependent aminotransferase family.</text>
</comment>
<dbReference type="InterPro" id="IPR015422">
    <property type="entry name" value="PyrdxlP-dep_Trfase_small"/>
</dbReference>
<protein>
    <submittedName>
        <fullName evidence="8">PLP-dependent aminotransferase family protein</fullName>
    </submittedName>
</protein>
<dbReference type="Proteomes" id="UP001320898">
    <property type="component" value="Unassembled WGS sequence"/>
</dbReference>
<dbReference type="PANTHER" id="PTHR42790:SF19">
    <property type="entry name" value="KYNURENINE_ALPHA-AMINOADIPATE AMINOTRANSFERASE, MITOCHONDRIAL"/>
    <property type="match status" value="1"/>
</dbReference>
<dbReference type="GO" id="GO:0008483">
    <property type="term" value="F:transaminase activity"/>
    <property type="evidence" value="ECO:0007669"/>
    <property type="project" value="UniProtKB-KW"/>
</dbReference>
<comment type="subunit">
    <text evidence="3">Homodimer.</text>
</comment>
<dbReference type="RefSeq" id="WP_261617180.1">
    <property type="nucleotide sequence ID" value="NZ_JALIDZ010000008.1"/>
</dbReference>